<keyword evidence="2" id="KW-1185">Reference proteome</keyword>
<organism evidence="1 2">
    <name type="scientific">Kouleothrix aurantiaca</name>
    <dbReference type="NCBI Taxonomy" id="186479"/>
    <lineage>
        <taxon>Bacteria</taxon>
        <taxon>Bacillati</taxon>
        <taxon>Chloroflexota</taxon>
        <taxon>Chloroflexia</taxon>
        <taxon>Chloroflexales</taxon>
        <taxon>Roseiflexineae</taxon>
        <taxon>Roseiflexaceae</taxon>
        <taxon>Kouleothrix</taxon>
    </lineage>
</organism>
<dbReference type="Proteomes" id="UP000050509">
    <property type="component" value="Unassembled WGS sequence"/>
</dbReference>
<reference evidence="1 2" key="1">
    <citation type="submission" date="2015-09" db="EMBL/GenBank/DDBJ databases">
        <title>Draft genome sequence of Kouleothrix aurantiaca JCM 19913.</title>
        <authorList>
            <person name="Hemp J."/>
        </authorList>
    </citation>
    <scope>NUCLEOTIDE SEQUENCE [LARGE SCALE GENOMIC DNA]</scope>
    <source>
        <strain evidence="1 2">COM-B</strain>
    </source>
</reference>
<feature type="non-terminal residue" evidence="1">
    <location>
        <position position="91"/>
    </location>
</feature>
<sequence length="91" mass="9792">MPTPDRADARVPAVSAWYAGLIRWGFARFYREFAWTYDTVAALVSGGQWAAWGRAALPYVAGETLGLGCGTGKLQRALVQAGQRPFGLDAS</sequence>
<dbReference type="AlphaFoldDB" id="A0A0P9F4S1"/>
<dbReference type="InterPro" id="IPR029063">
    <property type="entry name" value="SAM-dependent_MTases_sf"/>
</dbReference>
<name>A0A0P9F4S1_9CHLR</name>
<evidence type="ECO:0000313" key="2">
    <source>
        <dbReference type="Proteomes" id="UP000050509"/>
    </source>
</evidence>
<evidence type="ECO:0000313" key="1">
    <source>
        <dbReference type="EMBL" id="KPV51488.1"/>
    </source>
</evidence>
<dbReference type="EMBL" id="LJCR01000894">
    <property type="protein sequence ID" value="KPV51488.1"/>
    <property type="molecule type" value="Genomic_DNA"/>
</dbReference>
<proteinExistence type="predicted"/>
<dbReference type="SUPFAM" id="SSF53335">
    <property type="entry name" value="S-adenosyl-L-methionine-dependent methyltransferases"/>
    <property type="match status" value="1"/>
</dbReference>
<comment type="caution">
    <text evidence="1">The sequence shown here is derived from an EMBL/GenBank/DDBJ whole genome shotgun (WGS) entry which is preliminary data.</text>
</comment>
<gene>
    <name evidence="1" type="ORF">SE17_20920</name>
</gene>
<accession>A0A0P9F4S1</accession>
<protein>
    <submittedName>
        <fullName evidence="1">Uncharacterized protein</fullName>
    </submittedName>
</protein>
<dbReference type="Gene3D" id="3.40.50.150">
    <property type="entry name" value="Vaccinia Virus protein VP39"/>
    <property type="match status" value="1"/>
</dbReference>